<dbReference type="PANTHER" id="PTHR43875">
    <property type="entry name" value="MALTODEXTRIN IMPORT ATP-BINDING PROTEIN MSMX"/>
    <property type="match status" value="1"/>
</dbReference>
<dbReference type="InterPro" id="IPR015855">
    <property type="entry name" value="ABC_transpr_MalK-like"/>
</dbReference>
<dbReference type="NCBIfam" id="NF008653">
    <property type="entry name" value="PRK11650.1"/>
    <property type="match status" value="1"/>
</dbReference>
<dbReference type="InterPro" id="IPR005116">
    <property type="entry name" value="Transp-assoc_OB_typ1"/>
</dbReference>
<gene>
    <name evidence="5" type="primary">ugpC_1</name>
    <name evidence="5" type="ORF">Mlute_00436</name>
</gene>
<dbReference type="InterPro" id="IPR047641">
    <property type="entry name" value="ABC_transpr_MalK/UgpC-like"/>
</dbReference>
<dbReference type="AlphaFoldDB" id="A0A399EWN0"/>
<sequence>MAKIRLEHVYKRYGNKVTAVKDFNLETEDGEFVVFVGPSGCGKTTTLRMIAGLEDITEGKLYIGDRLVNDVPPKDRDIAMVFQNYALYPHMNVYENMAFGLRLRRVPKDEIDRRVKEAARIIKIDHLLQRKPRELSGGQRQRVAMGRAIVREPKVFLFDEPLSNLDAKLRVEMRAEIAKLQRRLGVTTIYVTHDQVEAMTLGQRIVVMKDGEIQQVDTPLNLYDYPGNKFVAGFIGSPSMNFIRARVQLEGGNVYLVGEGFKVRTNSTLGTSLMPYNSKEVWMGVRPEHIGLKGWTSIPEGENVVRAKVEVVEPLGADTEIHAEIGGHMLTAKVDGHAVVRPGDTVELLIDTGKLHAFEVDGHEKAIGHAMAQDARSLAQV</sequence>
<evidence type="ECO:0000313" key="6">
    <source>
        <dbReference type="Proteomes" id="UP000265800"/>
    </source>
</evidence>
<dbReference type="SUPFAM" id="SSF52540">
    <property type="entry name" value="P-loop containing nucleoside triphosphate hydrolases"/>
    <property type="match status" value="1"/>
</dbReference>
<dbReference type="GO" id="GO:0008643">
    <property type="term" value="P:carbohydrate transport"/>
    <property type="evidence" value="ECO:0007669"/>
    <property type="project" value="InterPro"/>
</dbReference>
<dbReference type="EMBL" id="QWKZ01000008">
    <property type="protein sequence ID" value="RIH89027.1"/>
    <property type="molecule type" value="Genomic_DNA"/>
</dbReference>
<dbReference type="GO" id="GO:0140359">
    <property type="term" value="F:ABC-type transporter activity"/>
    <property type="evidence" value="ECO:0007669"/>
    <property type="project" value="InterPro"/>
</dbReference>
<dbReference type="FunFam" id="3.40.50.300:FF:000042">
    <property type="entry name" value="Maltose/maltodextrin ABC transporter, ATP-binding protein"/>
    <property type="match status" value="1"/>
</dbReference>
<dbReference type="InterPro" id="IPR012340">
    <property type="entry name" value="NA-bd_OB-fold"/>
</dbReference>
<name>A0A399EWN0_9DEIN</name>
<dbReference type="Pfam" id="PF03459">
    <property type="entry name" value="TOBE"/>
    <property type="match status" value="1"/>
</dbReference>
<dbReference type="InterPro" id="IPR017871">
    <property type="entry name" value="ABC_transporter-like_CS"/>
</dbReference>
<dbReference type="Gene3D" id="2.40.50.140">
    <property type="entry name" value="Nucleic acid-binding proteins"/>
    <property type="match status" value="1"/>
</dbReference>
<protein>
    <submittedName>
        <fullName evidence="5">sn-glycerol-3-phosphate import ATP-binding protein UgpC</fullName>
        <ecNumber evidence="5">3.6.3.20</ecNumber>
    </submittedName>
</protein>
<dbReference type="InterPro" id="IPR040582">
    <property type="entry name" value="OB_MalK-like"/>
</dbReference>
<reference evidence="5 6" key="1">
    <citation type="submission" date="2018-08" db="EMBL/GenBank/DDBJ databases">
        <title>Meiothermus luteus KCTC 52599 genome sequencing project.</title>
        <authorList>
            <person name="Da Costa M.S."/>
            <person name="Albuquerque L."/>
            <person name="Raposo P."/>
            <person name="Froufe H.J.C."/>
            <person name="Barroso C.S."/>
            <person name="Egas C."/>
        </authorList>
    </citation>
    <scope>NUCLEOTIDE SEQUENCE [LARGE SCALE GENOMIC DNA]</scope>
    <source>
        <strain evidence="5 6">KCTC 52599</strain>
    </source>
</reference>
<feature type="domain" description="ABC transporter" evidence="4">
    <location>
        <begin position="4"/>
        <end position="235"/>
    </location>
</feature>
<evidence type="ECO:0000256" key="2">
    <source>
        <dbReference type="ARBA" id="ARBA00022741"/>
    </source>
</evidence>
<dbReference type="OrthoDB" id="25822at2"/>
<dbReference type="Pfam" id="PF17912">
    <property type="entry name" value="OB_MalK"/>
    <property type="match status" value="1"/>
</dbReference>
<dbReference type="InterPro" id="IPR003593">
    <property type="entry name" value="AAA+_ATPase"/>
</dbReference>
<keyword evidence="6" id="KW-1185">Reference proteome</keyword>
<dbReference type="GO" id="GO:0016887">
    <property type="term" value="F:ATP hydrolysis activity"/>
    <property type="evidence" value="ECO:0007669"/>
    <property type="project" value="InterPro"/>
</dbReference>
<comment type="caution">
    <text evidence="5">The sequence shown here is derived from an EMBL/GenBank/DDBJ whole genome shotgun (WGS) entry which is preliminary data.</text>
</comment>
<dbReference type="GO" id="GO:0055052">
    <property type="term" value="C:ATP-binding cassette (ABC) transporter complex, substrate-binding subunit-containing"/>
    <property type="evidence" value="ECO:0007669"/>
    <property type="project" value="TreeGrafter"/>
</dbReference>
<dbReference type="InterPro" id="IPR008995">
    <property type="entry name" value="Mo/tungstate-bd_C_term_dom"/>
</dbReference>
<evidence type="ECO:0000259" key="4">
    <source>
        <dbReference type="PROSITE" id="PS50893"/>
    </source>
</evidence>
<keyword evidence="3 5" id="KW-0067">ATP-binding</keyword>
<dbReference type="Proteomes" id="UP000265800">
    <property type="component" value="Unassembled WGS sequence"/>
</dbReference>
<proteinExistence type="predicted"/>
<dbReference type="PROSITE" id="PS50893">
    <property type="entry name" value="ABC_TRANSPORTER_2"/>
    <property type="match status" value="1"/>
</dbReference>
<organism evidence="5 6">
    <name type="scientific">Meiothermus luteus</name>
    <dbReference type="NCBI Taxonomy" id="2026184"/>
    <lineage>
        <taxon>Bacteria</taxon>
        <taxon>Thermotogati</taxon>
        <taxon>Deinococcota</taxon>
        <taxon>Deinococci</taxon>
        <taxon>Thermales</taxon>
        <taxon>Thermaceae</taxon>
        <taxon>Meiothermus</taxon>
    </lineage>
</organism>
<evidence type="ECO:0000256" key="3">
    <source>
        <dbReference type="ARBA" id="ARBA00022840"/>
    </source>
</evidence>
<dbReference type="InterPro" id="IPR003439">
    <property type="entry name" value="ABC_transporter-like_ATP-bd"/>
</dbReference>
<keyword evidence="1" id="KW-0813">Transport</keyword>
<dbReference type="PANTHER" id="PTHR43875:SF1">
    <property type="entry name" value="OSMOPROTECTIVE COMPOUNDS UPTAKE ATP-BINDING PROTEIN GGTA"/>
    <property type="match status" value="1"/>
</dbReference>
<keyword evidence="5" id="KW-0378">Hydrolase</keyword>
<dbReference type="RefSeq" id="WP_119359126.1">
    <property type="nucleotide sequence ID" value="NZ_QWKZ01000008.1"/>
</dbReference>
<evidence type="ECO:0000256" key="1">
    <source>
        <dbReference type="ARBA" id="ARBA00022448"/>
    </source>
</evidence>
<dbReference type="Pfam" id="PF00005">
    <property type="entry name" value="ABC_tran"/>
    <property type="match status" value="1"/>
</dbReference>
<evidence type="ECO:0000313" key="5">
    <source>
        <dbReference type="EMBL" id="RIH89027.1"/>
    </source>
</evidence>
<dbReference type="GO" id="GO:0005524">
    <property type="term" value="F:ATP binding"/>
    <property type="evidence" value="ECO:0007669"/>
    <property type="project" value="UniProtKB-KW"/>
</dbReference>
<dbReference type="InterPro" id="IPR027417">
    <property type="entry name" value="P-loop_NTPase"/>
</dbReference>
<dbReference type="SMART" id="SM00382">
    <property type="entry name" value="AAA"/>
    <property type="match status" value="1"/>
</dbReference>
<accession>A0A399EWN0</accession>
<dbReference type="Gene3D" id="3.40.50.300">
    <property type="entry name" value="P-loop containing nucleotide triphosphate hydrolases"/>
    <property type="match status" value="1"/>
</dbReference>
<dbReference type="EC" id="3.6.3.20" evidence="5"/>
<dbReference type="Gene3D" id="2.40.50.100">
    <property type="match status" value="1"/>
</dbReference>
<keyword evidence="2" id="KW-0547">Nucleotide-binding</keyword>
<dbReference type="CDD" id="cd03301">
    <property type="entry name" value="ABC_MalK_N"/>
    <property type="match status" value="1"/>
</dbReference>
<dbReference type="PROSITE" id="PS00211">
    <property type="entry name" value="ABC_TRANSPORTER_1"/>
    <property type="match status" value="1"/>
</dbReference>
<dbReference type="SUPFAM" id="SSF50331">
    <property type="entry name" value="MOP-like"/>
    <property type="match status" value="1"/>
</dbReference>